<proteinExistence type="predicted"/>
<reference evidence="4" key="1">
    <citation type="submission" date="2017-09" db="EMBL/GenBank/DDBJ databases">
        <title>Depth-based differentiation of microbial function through sediment-hosted aquifers and enrichment of novel symbionts in the deep terrestrial subsurface.</title>
        <authorList>
            <person name="Probst A.J."/>
            <person name="Ladd B."/>
            <person name="Jarett J.K."/>
            <person name="Geller-Mcgrath D.E."/>
            <person name="Sieber C.M.K."/>
            <person name="Emerson J.B."/>
            <person name="Anantharaman K."/>
            <person name="Thomas B.C."/>
            <person name="Malmstrom R."/>
            <person name="Stieglmeier M."/>
            <person name="Klingl A."/>
            <person name="Woyke T."/>
            <person name="Ryan C.M."/>
            <person name="Banfield J.F."/>
        </authorList>
    </citation>
    <scope>NUCLEOTIDE SEQUENCE [LARGE SCALE GENOMIC DNA]</scope>
</reference>
<evidence type="ECO:0000256" key="1">
    <source>
        <dbReference type="SAM" id="MobiDB-lite"/>
    </source>
</evidence>
<accession>A0A2M7U5P8</accession>
<evidence type="ECO:0000256" key="2">
    <source>
        <dbReference type="SAM" id="Phobius"/>
    </source>
</evidence>
<dbReference type="EMBL" id="PFOD01000017">
    <property type="protein sequence ID" value="PIZ66287.1"/>
    <property type="molecule type" value="Genomic_DNA"/>
</dbReference>
<name>A0A2M7U5P8_9BACT</name>
<comment type="caution">
    <text evidence="3">The sequence shown here is derived from an EMBL/GenBank/DDBJ whole genome shotgun (WGS) entry which is preliminary data.</text>
</comment>
<evidence type="ECO:0000313" key="4">
    <source>
        <dbReference type="Proteomes" id="UP000230027"/>
    </source>
</evidence>
<keyword evidence="2" id="KW-1133">Transmembrane helix</keyword>
<feature type="transmembrane region" description="Helical" evidence="2">
    <location>
        <begin position="6"/>
        <end position="24"/>
    </location>
</feature>
<sequence>MKKENTYVLLFLMGLALISAFVFLSMRSDYKSQAVPAESESSPATSISTAPIDTSSPNYADLSPEEIQITDQAIGNLLNSAQGITSPMISVVSFTAREFSDASLDCPQAGHVAAQVITPGYQVILSAAEKIFDYRISGETVLLCE</sequence>
<gene>
    <name evidence="3" type="ORF">COY14_00620</name>
</gene>
<keyword evidence="2" id="KW-0472">Membrane</keyword>
<protein>
    <submittedName>
        <fullName evidence="3">Uncharacterized protein</fullName>
    </submittedName>
</protein>
<evidence type="ECO:0000313" key="3">
    <source>
        <dbReference type="EMBL" id="PIZ66287.1"/>
    </source>
</evidence>
<dbReference type="AlphaFoldDB" id="A0A2M7U5P8"/>
<feature type="region of interest" description="Disordered" evidence="1">
    <location>
        <begin position="34"/>
        <end position="55"/>
    </location>
</feature>
<dbReference type="Proteomes" id="UP000230027">
    <property type="component" value="Unassembled WGS sequence"/>
</dbReference>
<keyword evidence="2" id="KW-0812">Transmembrane</keyword>
<feature type="compositionally biased region" description="Polar residues" evidence="1">
    <location>
        <begin position="39"/>
        <end position="55"/>
    </location>
</feature>
<organism evidence="3 4">
    <name type="scientific">Candidatus Roizmanbacteria bacterium CG_4_10_14_0_2_um_filter_36_9</name>
    <dbReference type="NCBI Taxonomy" id="1974823"/>
    <lineage>
        <taxon>Bacteria</taxon>
        <taxon>Candidatus Roizmaniibacteriota</taxon>
    </lineage>
</organism>